<name>A0ABT1X0A1_9PROT</name>
<protein>
    <submittedName>
        <fullName evidence="2">Uncharacterized protein</fullName>
    </submittedName>
</protein>
<keyword evidence="1" id="KW-0472">Membrane</keyword>
<dbReference type="Proteomes" id="UP001524642">
    <property type="component" value="Unassembled WGS sequence"/>
</dbReference>
<organism evidence="2 3">
    <name type="scientific">Roseomonas populi</name>
    <dbReference type="NCBI Taxonomy" id="3121582"/>
    <lineage>
        <taxon>Bacteria</taxon>
        <taxon>Pseudomonadati</taxon>
        <taxon>Pseudomonadota</taxon>
        <taxon>Alphaproteobacteria</taxon>
        <taxon>Acetobacterales</taxon>
        <taxon>Roseomonadaceae</taxon>
        <taxon>Roseomonas</taxon>
    </lineage>
</organism>
<evidence type="ECO:0000256" key="1">
    <source>
        <dbReference type="SAM" id="Phobius"/>
    </source>
</evidence>
<evidence type="ECO:0000313" key="3">
    <source>
        <dbReference type="Proteomes" id="UP001524642"/>
    </source>
</evidence>
<evidence type="ECO:0000313" key="2">
    <source>
        <dbReference type="EMBL" id="MCR0981530.1"/>
    </source>
</evidence>
<accession>A0ABT1X0A1</accession>
<keyword evidence="1" id="KW-0812">Transmembrane</keyword>
<feature type="transmembrane region" description="Helical" evidence="1">
    <location>
        <begin position="79"/>
        <end position="96"/>
    </location>
</feature>
<keyword evidence="3" id="KW-1185">Reference proteome</keyword>
<feature type="transmembrane region" description="Helical" evidence="1">
    <location>
        <begin position="49"/>
        <end position="67"/>
    </location>
</feature>
<sequence length="99" mass="10580">MAGLIGRVAITLGAWLVFLAIGLLAADSVPYPGPATSFDMVFSRYAEDVWAIASAGLIPGTILASRWRRDRDPAPLRRDQSIATGIVILLLWTALVDSA</sequence>
<proteinExistence type="predicted"/>
<dbReference type="RefSeq" id="WP_257715204.1">
    <property type="nucleotide sequence ID" value="NZ_JANJOU010000003.1"/>
</dbReference>
<keyword evidence="1" id="KW-1133">Transmembrane helix</keyword>
<dbReference type="EMBL" id="JANJOU010000003">
    <property type="protein sequence ID" value="MCR0981530.1"/>
    <property type="molecule type" value="Genomic_DNA"/>
</dbReference>
<gene>
    <name evidence="2" type="ORF">NRP21_05665</name>
</gene>
<comment type="caution">
    <text evidence="2">The sequence shown here is derived from an EMBL/GenBank/DDBJ whole genome shotgun (WGS) entry which is preliminary data.</text>
</comment>
<reference evidence="2 3" key="1">
    <citation type="submission" date="2022-06" db="EMBL/GenBank/DDBJ databases">
        <title>Roseomonas CN29.</title>
        <authorList>
            <person name="Cheng Y."/>
            <person name="He X."/>
        </authorList>
    </citation>
    <scope>NUCLEOTIDE SEQUENCE [LARGE SCALE GENOMIC DNA]</scope>
    <source>
        <strain evidence="2 3">CN29</strain>
    </source>
</reference>